<dbReference type="EC" id="3.1.3.18" evidence="4"/>
<dbReference type="InterPro" id="IPR006439">
    <property type="entry name" value="HAD-SF_hydro_IA"/>
</dbReference>
<comment type="similarity">
    <text evidence="3">Belongs to the HAD-like hydrolase superfamily. CbbY/CbbZ/Gph/YieH family.</text>
</comment>
<dbReference type="SFLD" id="SFLDG01129">
    <property type="entry name" value="C1.5:_HAD__Beta-PGM__Phosphata"/>
    <property type="match status" value="1"/>
</dbReference>
<dbReference type="NCBIfam" id="TIGR01509">
    <property type="entry name" value="HAD-SF-IA-v3"/>
    <property type="match status" value="1"/>
</dbReference>
<dbReference type="GO" id="GO:0006281">
    <property type="term" value="P:DNA repair"/>
    <property type="evidence" value="ECO:0007669"/>
    <property type="project" value="TreeGrafter"/>
</dbReference>
<organism evidence="5 6">
    <name type="scientific">Anaerohalosphaera lusitana</name>
    <dbReference type="NCBI Taxonomy" id="1936003"/>
    <lineage>
        <taxon>Bacteria</taxon>
        <taxon>Pseudomonadati</taxon>
        <taxon>Planctomycetota</taxon>
        <taxon>Phycisphaerae</taxon>
        <taxon>Sedimentisphaerales</taxon>
        <taxon>Anaerohalosphaeraceae</taxon>
        <taxon>Anaerohalosphaera</taxon>
    </lineage>
</organism>
<dbReference type="Gene3D" id="1.10.150.240">
    <property type="entry name" value="Putative phosphatase, domain 2"/>
    <property type="match status" value="1"/>
</dbReference>
<comment type="pathway">
    <text evidence="2">Organic acid metabolism; glycolate biosynthesis; glycolate from 2-phosphoglycolate: step 1/1.</text>
</comment>
<dbReference type="InterPro" id="IPR023198">
    <property type="entry name" value="PGP-like_dom2"/>
</dbReference>
<name>A0A1U9NMB5_9BACT</name>
<dbReference type="GO" id="GO:0005829">
    <property type="term" value="C:cytosol"/>
    <property type="evidence" value="ECO:0007669"/>
    <property type="project" value="TreeGrafter"/>
</dbReference>
<comment type="catalytic activity">
    <reaction evidence="1">
        <text>2-phosphoglycolate + H2O = glycolate + phosphate</text>
        <dbReference type="Rhea" id="RHEA:14369"/>
        <dbReference type="ChEBI" id="CHEBI:15377"/>
        <dbReference type="ChEBI" id="CHEBI:29805"/>
        <dbReference type="ChEBI" id="CHEBI:43474"/>
        <dbReference type="ChEBI" id="CHEBI:58033"/>
        <dbReference type="EC" id="3.1.3.18"/>
    </reaction>
</comment>
<dbReference type="SFLD" id="SFLDG01135">
    <property type="entry name" value="C1.5.6:_HAD__Beta-PGM__Phospha"/>
    <property type="match status" value="1"/>
</dbReference>
<sequence>MNYKYILFDLDGTLINTLADLSNSMNYGLKQLGQPVHSHEECRKMIGSGVRKFAQQALPPTDQDLVDELLNLMRDHYRQNCTVDTVVYGGINELLAELDSICVPMAVVTNKDEDVARAIVRHYFGDRYFKKVAGAKDGVAIKPDPAVTLAIAEELGFSAEETLFVGDSDIDMLTGTACGMKTVGVSWGFRDSELLKQAGADVVVDEPAEIVELLA</sequence>
<dbReference type="PANTHER" id="PTHR43434:SF1">
    <property type="entry name" value="PHOSPHOGLYCOLATE PHOSPHATASE"/>
    <property type="match status" value="1"/>
</dbReference>
<dbReference type="FunFam" id="3.40.50.1000:FF:000022">
    <property type="entry name" value="Phosphoglycolate phosphatase"/>
    <property type="match status" value="1"/>
</dbReference>
<dbReference type="RefSeq" id="WP_169853147.1">
    <property type="nucleotide sequence ID" value="NZ_CP019791.1"/>
</dbReference>
<dbReference type="GO" id="GO:0008967">
    <property type="term" value="F:phosphoglycolate phosphatase activity"/>
    <property type="evidence" value="ECO:0007669"/>
    <property type="project" value="UniProtKB-EC"/>
</dbReference>
<evidence type="ECO:0000256" key="1">
    <source>
        <dbReference type="ARBA" id="ARBA00000830"/>
    </source>
</evidence>
<dbReference type="InterPro" id="IPR023214">
    <property type="entry name" value="HAD_sf"/>
</dbReference>
<dbReference type="NCBIfam" id="TIGR01549">
    <property type="entry name" value="HAD-SF-IA-v1"/>
    <property type="match status" value="1"/>
</dbReference>
<gene>
    <name evidence="5" type="primary">gph</name>
    <name evidence="5" type="ORF">STSP2_02234</name>
</gene>
<evidence type="ECO:0000256" key="4">
    <source>
        <dbReference type="ARBA" id="ARBA00013078"/>
    </source>
</evidence>
<dbReference type="InterPro" id="IPR036412">
    <property type="entry name" value="HAD-like_sf"/>
</dbReference>
<dbReference type="Proteomes" id="UP000189674">
    <property type="component" value="Chromosome"/>
</dbReference>
<dbReference type="EMBL" id="CP019791">
    <property type="protein sequence ID" value="AQT69049.1"/>
    <property type="molecule type" value="Genomic_DNA"/>
</dbReference>
<evidence type="ECO:0000313" key="6">
    <source>
        <dbReference type="Proteomes" id="UP000189674"/>
    </source>
</evidence>
<keyword evidence="6" id="KW-1185">Reference proteome</keyword>
<accession>A0A1U9NMB5</accession>
<protein>
    <recommendedName>
        <fullName evidence="4">phosphoglycolate phosphatase</fullName>
        <ecNumber evidence="4">3.1.3.18</ecNumber>
    </recommendedName>
</protein>
<dbReference type="SUPFAM" id="SSF56784">
    <property type="entry name" value="HAD-like"/>
    <property type="match status" value="1"/>
</dbReference>
<evidence type="ECO:0000256" key="3">
    <source>
        <dbReference type="ARBA" id="ARBA00006171"/>
    </source>
</evidence>
<dbReference type="InterPro" id="IPR041492">
    <property type="entry name" value="HAD_2"/>
</dbReference>
<keyword evidence="5" id="KW-0378">Hydrolase</keyword>
<evidence type="ECO:0000313" key="5">
    <source>
        <dbReference type="EMBL" id="AQT69049.1"/>
    </source>
</evidence>
<dbReference type="AlphaFoldDB" id="A0A1U9NMB5"/>
<dbReference type="STRING" id="1936003.STSP2_02234"/>
<dbReference type="KEGG" id="alus:STSP2_02234"/>
<evidence type="ECO:0000256" key="2">
    <source>
        <dbReference type="ARBA" id="ARBA00004818"/>
    </source>
</evidence>
<proteinExistence type="inferred from homology"/>
<dbReference type="Gene3D" id="3.40.50.1000">
    <property type="entry name" value="HAD superfamily/HAD-like"/>
    <property type="match status" value="1"/>
</dbReference>
<reference evidence="6" key="1">
    <citation type="submission" date="2017-02" db="EMBL/GenBank/DDBJ databases">
        <title>Comparative genomics and description of representatives of a novel lineage of planctomycetes thriving in anoxic sediments.</title>
        <authorList>
            <person name="Spring S."/>
            <person name="Bunk B."/>
            <person name="Sproer C."/>
        </authorList>
    </citation>
    <scope>NUCLEOTIDE SEQUENCE [LARGE SCALE GENOMIC DNA]</scope>
    <source>
        <strain evidence="6">ST-NAGAB-D1</strain>
    </source>
</reference>
<dbReference type="SFLD" id="SFLDS00003">
    <property type="entry name" value="Haloacid_Dehalogenase"/>
    <property type="match status" value="1"/>
</dbReference>
<dbReference type="InterPro" id="IPR050155">
    <property type="entry name" value="HAD-like_hydrolase_sf"/>
</dbReference>
<dbReference type="PANTHER" id="PTHR43434">
    <property type="entry name" value="PHOSPHOGLYCOLATE PHOSPHATASE"/>
    <property type="match status" value="1"/>
</dbReference>
<dbReference type="Pfam" id="PF13419">
    <property type="entry name" value="HAD_2"/>
    <property type="match status" value="1"/>
</dbReference>